<protein>
    <recommendedName>
        <fullName evidence="4">Serpentine Receptor, class H</fullName>
    </recommendedName>
</protein>
<feature type="transmembrane region" description="Helical" evidence="1">
    <location>
        <begin position="23"/>
        <end position="42"/>
    </location>
</feature>
<feature type="transmembrane region" description="Helical" evidence="1">
    <location>
        <begin position="191"/>
        <end position="218"/>
    </location>
</feature>
<dbReference type="Pfam" id="PF10318">
    <property type="entry name" value="7TM_GPCR_Srh"/>
    <property type="match status" value="1"/>
</dbReference>
<dbReference type="OMA" id="LQIYIEM"/>
<name>G0M9F9_CAEBE</name>
<evidence type="ECO:0000256" key="1">
    <source>
        <dbReference type="SAM" id="Phobius"/>
    </source>
</evidence>
<feature type="transmembrane region" description="Helical" evidence="1">
    <location>
        <begin position="239"/>
        <end position="268"/>
    </location>
</feature>
<keyword evidence="1" id="KW-0812">Transmembrane</keyword>
<dbReference type="EMBL" id="GL379787">
    <property type="protein sequence ID" value="EGT30880.1"/>
    <property type="molecule type" value="Genomic_DNA"/>
</dbReference>
<keyword evidence="3" id="KW-1185">Reference proteome</keyword>
<dbReference type="InterPro" id="IPR019422">
    <property type="entry name" value="7TM_GPCR_serpentine_rcpt_Srh"/>
</dbReference>
<evidence type="ECO:0008006" key="4">
    <source>
        <dbReference type="Google" id="ProtNLM"/>
    </source>
</evidence>
<keyword evidence="1" id="KW-1133">Transmembrane helix</keyword>
<reference evidence="3" key="1">
    <citation type="submission" date="2011-07" db="EMBL/GenBank/DDBJ databases">
        <authorList>
            <consortium name="Caenorhabditis brenneri Sequencing and Analysis Consortium"/>
            <person name="Wilson R.K."/>
        </authorList>
    </citation>
    <scope>NUCLEOTIDE SEQUENCE [LARGE SCALE GENOMIC DNA]</scope>
    <source>
        <strain evidence="3">PB2801</strain>
    </source>
</reference>
<evidence type="ECO:0000313" key="3">
    <source>
        <dbReference type="Proteomes" id="UP000008068"/>
    </source>
</evidence>
<dbReference type="PANTHER" id="PTHR22941:SF163">
    <property type="entry name" value="SERPENTINE RECEPTOR, CLASS H"/>
    <property type="match status" value="1"/>
</dbReference>
<dbReference type="HOGENOM" id="CLU_042960_1_1_1"/>
<organism evidence="3">
    <name type="scientific">Caenorhabditis brenneri</name>
    <name type="common">Nematode worm</name>
    <dbReference type="NCBI Taxonomy" id="135651"/>
    <lineage>
        <taxon>Eukaryota</taxon>
        <taxon>Metazoa</taxon>
        <taxon>Ecdysozoa</taxon>
        <taxon>Nematoda</taxon>
        <taxon>Chromadorea</taxon>
        <taxon>Rhabditida</taxon>
        <taxon>Rhabditina</taxon>
        <taxon>Rhabditomorpha</taxon>
        <taxon>Rhabditoidea</taxon>
        <taxon>Rhabditidae</taxon>
        <taxon>Peloderinae</taxon>
        <taxon>Caenorhabditis</taxon>
    </lineage>
</organism>
<dbReference type="OrthoDB" id="5869815at2759"/>
<dbReference type="InterPro" id="IPR053220">
    <property type="entry name" value="Nematode_rcpt-like_serp_H"/>
</dbReference>
<dbReference type="PANTHER" id="PTHR22941">
    <property type="entry name" value="SERPENTINE RECEPTOR"/>
    <property type="match status" value="1"/>
</dbReference>
<accession>G0M9F9</accession>
<dbReference type="Proteomes" id="UP000008068">
    <property type="component" value="Unassembled WGS sequence"/>
</dbReference>
<feature type="transmembrane region" description="Helical" evidence="1">
    <location>
        <begin position="136"/>
        <end position="155"/>
    </location>
</feature>
<feature type="transmembrane region" description="Helical" evidence="1">
    <location>
        <begin position="97"/>
        <end position="115"/>
    </location>
</feature>
<dbReference type="InParanoid" id="G0M9F9"/>
<dbReference type="AlphaFoldDB" id="G0M9F9"/>
<feature type="transmembrane region" description="Helical" evidence="1">
    <location>
        <begin position="274"/>
        <end position="297"/>
    </location>
</feature>
<evidence type="ECO:0000313" key="2">
    <source>
        <dbReference type="EMBL" id="EGT30880.1"/>
    </source>
</evidence>
<keyword evidence="1" id="KW-0472">Membrane</keyword>
<sequence length="338" mass="39099">MPAKCSPSSHDLTDPEVYKRVCHIMTCIVIPFHLYGAWCILFKTSTTMMSVRKLLLWGHFLIVLLDLEINFLSVFYVLFPTFSGYSLGVVNNPPIEVFGTLTTMAYVATSILGIFENRYFIIFAQNTIWRRIRRPYLVVNYFLAAIVFLPLVSNIPDQEEGIREVSNTLPCTPEININNRHLFVLTLDFRLPFFCLAFETVFLAVQIITFSVVTFLKLRERDRRTSCNMSRKTQNSQKNFVMALCFQTSVPIILLLTPALYVLITMLLNYYNQYLTNFIFLTAASHGIFSTIVMVFVHQPYRNATFQLFSCSGYRQNRRLGRSRKVSVVDTSARELRE</sequence>
<dbReference type="eggNOG" id="ENOG502SY7B">
    <property type="taxonomic scope" value="Eukaryota"/>
</dbReference>
<proteinExistence type="predicted"/>
<feature type="transmembrane region" description="Helical" evidence="1">
    <location>
        <begin position="54"/>
        <end position="77"/>
    </location>
</feature>
<dbReference type="FunCoup" id="G0M9F9">
    <property type="interactions" value="1092"/>
</dbReference>
<gene>
    <name evidence="2" type="ORF">CAEBREN_04216</name>
</gene>